<evidence type="ECO:0000313" key="10">
    <source>
        <dbReference type="Proteomes" id="UP001575105"/>
    </source>
</evidence>
<keyword evidence="10" id="KW-1185">Reference proteome</keyword>
<evidence type="ECO:0000313" key="9">
    <source>
        <dbReference type="EMBL" id="MFA9480096.1"/>
    </source>
</evidence>
<organism evidence="9 10">
    <name type="scientific">Natronomicrosphaera hydrolytica</name>
    <dbReference type="NCBI Taxonomy" id="3242702"/>
    <lineage>
        <taxon>Bacteria</taxon>
        <taxon>Pseudomonadati</taxon>
        <taxon>Planctomycetota</taxon>
        <taxon>Phycisphaerae</taxon>
        <taxon>Phycisphaerales</taxon>
        <taxon>Phycisphaeraceae</taxon>
        <taxon>Natronomicrosphaera</taxon>
    </lineage>
</organism>
<comment type="caution">
    <text evidence="9">The sequence shown here is derived from an EMBL/GenBank/DDBJ whole genome shotgun (WGS) entry which is preliminary data.</text>
</comment>
<feature type="domain" description="Type II secretion system protein GspF" evidence="8">
    <location>
        <begin position="280"/>
        <end position="401"/>
    </location>
</feature>
<dbReference type="Pfam" id="PF00482">
    <property type="entry name" value="T2SSF"/>
    <property type="match status" value="2"/>
</dbReference>
<reference evidence="9 10" key="1">
    <citation type="submission" date="2024-08" db="EMBL/GenBank/DDBJ databases">
        <title>Whole-genome sequencing of halo(alkali)philic microorganisms from hypersaline lakes.</title>
        <authorList>
            <person name="Sorokin D.Y."/>
            <person name="Merkel A.Y."/>
            <person name="Messina E."/>
            <person name="Yakimov M."/>
        </authorList>
    </citation>
    <scope>NUCLEOTIDE SEQUENCE [LARGE SCALE GENOMIC DNA]</scope>
    <source>
        <strain evidence="9 10">AB-hyl4</strain>
    </source>
</reference>
<feature type="transmembrane region" description="Helical" evidence="7">
    <location>
        <begin position="382"/>
        <end position="403"/>
    </location>
</feature>
<evidence type="ECO:0000256" key="6">
    <source>
        <dbReference type="ARBA" id="ARBA00023136"/>
    </source>
</evidence>
<evidence type="ECO:0000259" key="8">
    <source>
        <dbReference type="Pfam" id="PF00482"/>
    </source>
</evidence>
<feature type="transmembrane region" description="Helical" evidence="7">
    <location>
        <begin position="175"/>
        <end position="198"/>
    </location>
</feature>
<dbReference type="Proteomes" id="UP001575105">
    <property type="component" value="Unassembled WGS sequence"/>
</dbReference>
<feature type="transmembrane region" description="Helical" evidence="7">
    <location>
        <begin position="229"/>
        <end position="248"/>
    </location>
</feature>
<keyword evidence="4 7" id="KW-0812">Transmembrane</keyword>
<feature type="domain" description="Type II secretion system protein GspF" evidence="8">
    <location>
        <begin position="76"/>
        <end position="199"/>
    </location>
</feature>
<evidence type="ECO:0000256" key="4">
    <source>
        <dbReference type="ARBA" id="ARBA00022692"/>
    </source>
</evidence>
<keyword evidence="3" id="KW-1003">Cell membrane</keyword>
<dbReference type="InterPro" id="IPR003004">
    <property type="entry name" value="GspF/PilC"/>
</dbReference>
<evidence type="ECO:0000256" key="5">
    <source>
        <dbReference type="ARBA" id="ARBA00022989"/>
    </source>
</evidence>
<dbReference type="EMBL" id="JBGUBD010000015">
    <property type="protein sequence ID" value="MFA9480096.1"/>
    <property type="molecule type" value="Genomic_DNA"/>
</dbReference>
<dbReference type="Gene3D" id="1.20.81.30">
    <property type="entry name" value="Type II secretion system (T2SS), domain F"/>
    <property type="match status" value="2"/>
</dbReference>
<dbReference type="InterPro" id="IPR018076">
    <property type="entry name" value="T2SS_GspF_dom"/>
</dbReference>
<evidence type="ECO:0000256" key="1">
    <source>
        <dbReference type="ARBA" id="ARBA00004651"/>
    </source>
</evidence>
<evidence type="ECO:0000256" key="7">
    <source>
        <dbReference type="SAM" id="Phobius"/>
    </source>
</evidence>
<dbReference type="PANTHER" id="PTHR30012">
    <property type="entry name" value="GENERAL SECRETION PATHWAY PROTEIN"/>
    <property type="match status" value="1"/>
</dbReference>
<dbReference type="PANTHER" id="PTHR30012:SF0">
    <property type="entry name" value="TYPE II SECRETION SYSTEM PROTEIN F-RELATED"/>
    <property type="match status" value="1"/>
</dbReference>
<name>A0ABV4U967_9BACT</name>
<evidence type="ECO:0000256" key="3">
    <source>
        <dbReference type="ARBA" id="ARBA00022475"/>
    </source>
</evidence>
<sequence>MPQYRYQMRTSGGEVSVGVLGAENALAAAQQLRSQGHTVLQLSPVRTSMTAKSAMAKVNEVLNYSSGPTARDILNFTTQLAVMVRAGIALRAAIEGIAEQTQNPKFRNILFQIKADVESGKQFSEALARHPRQFGPLYVNMVRASEMSGSFSHMLERIASYLAHQIETRSMVIGAMIYPGVIASMAIGVTIFLLTFVLPRFATVFEGKEAAMPTPTVVLMNLSAFMVDWWWAVVMGLIVGCLGFFAFVRTQAGGWWFDGVKLKVPLFRAMFRALYISRSLHTMGELVNAGVPMLDTLHITGEISGNRHYRRLWLSVQNSVKQGKKIAHPLQKSTLLPKAVVQMVSAGEESGKLGEVLDEISTFYSKQLRETIKTVTSMIEPIMIIVMGTVVGFIAMAIILPIFKLSTLVS</sequence>
<accession>A0ABV4U967</accession>
<evidence type="ECO:0000256" key="2">
    <source>
        <dbReference type="ARBA" id="ARBA00005745"/>
    </source>
</evidence>
<gene>
    <name evidence="9" type="ORF">ACERK3_17620</name>
</gene>
<proteinExistence type="inferred from homology"/>
<protein>
    <submittedName>
        <fullName evidence="9">Type II secretion system F family protein</fullName>
    </submittedName>
</protein>
<keyword evidence="6 7" id="KW-0472">Membrane</keyword>
<comment type="similarity">
    <text evidence="2">Belongs to the GSP F family.</text>
</comment>
<dbReference type="InterPro" id="IPR042094">
    <property type="entry name" value="T2SS_GspF_sf"/>
</dbReference>
<comment type="subcellular location">
    <subcellularLocation>
        <location evidence="1">Cell membrane</location>
        <topology evidence="1">Multi-pass membrane protein</topology>
    </subcellularLocation>
</comment>
<keyword evidence="5 7" id="KW-1133">Transmembrane helix</keyword>
<dbReference type="PRINTS" id="PR00812">
    <property type="entry name" value="BCTERIALGSPF"/>
</dbReference>
<dbReference type="RefSeq" id="WP_425347021.1">
    <property type="nucleotide sequence ID" value="NZ_JBGUBD010000015.1"/>
</dbReference>